<dbReference type="PROSITE" id="PS00018">
    <property type="entry name" value="EF_HAND_1"/>
    <property type="match status" value="1"/>
</dbReference>
<dbReference type="InterPro" id="IPR043203">
    <property type="entry name" value="VGCC_Ca_Na"/>
</dbReference>
<sequence>MDPLKEETQYYERFKDMLGELEQLHLAEVGQLQVQVLELQKRLGESYFGPRCASPVKAIQPHADSRPQTEGLGPEVSHLEVPPSPVPEALQLDEPSVTSDADGEAAKPAVAKLKRDGSASAQSLVSSILESIDDEDVSGDLLPNDPKWLERTRHLFMGPRFEFSVCLLLVVNLILMAVQLQFHGMGVGHSIGYSRFDANPKELYPFAEDFFYYADLIFAIIFTLEMMIRWFVIRWDFWRHCLNWIDFLVVVSSWVELFAAALPISPTFLRMMRLGKLLRALRVVRLSQVLESLQLLLKCIVASLRILFWSLVLLMIIQCSAGMTISYMLSDYMSDPARADESARYEVFRYYGTFSKTILTMFEVLFANWAPACRVLIDNVSEAYSLAFIIYRCFVGFAVLNVVNAVFVQSTMKVALADDEIVANEKARAQAAYTRRVNALFSQADTSGDGVLDLEEFLRLLDNPQLQVWLHMIELDTTDLLGLFKMLDDGDGEISLEEFQEGMKKMKGMAKSLDLNKLQHEVAKLHVKVDCLFGSSAGPAIFKATKHLSSSFGSTASRARARLKKNQV</sequence>
<evidence type="ECO:0000256" key="3">
    <source>
        <dbReference type="ARBA" id="ARBA00022837"/>
    </source>
</evidence>
<evidence type="ECO:0000313" key="10">
    <source>
        <dbReference type="Proteomes" id="UP001642484"/>
    </source>
</evidence>
<evidence type="ECO:0000313" key="9">
    <source>
        <dbReference type="EMBL" id="CAK9069110.1"/>
    </source>
</evidence>
<feature type="transmembrane region" description="Helical" evidence="7">
    <location>
        <begin position="306"/>
        <end position="329"/>
    </location>
</feature>
<dbReference type="PANTHER" id="PTHR10037:SF62">
    <property type="entry name" value="SODIUM CHANNEL PROTEIN 60E"/>
    <property type="match status" value="1"/>
</dbReference>
<feature type="transmembrane region" description="Helical" evidence="7">
    <location>
        <begin position="383"/>
        <end position="403"/>
    </location>
</feature>
<dbReference type="InterPro" id="IPR002048">
    <property type="entry name" value="EF_hand_dom"/>
</dbReference>
<dbReference type="Proteomes" id="UP001642484">
    <property type="component" value="Unassembled WGS sequence"/>
</dbReference>
<accession>A0ABP0P336</accession>
<dbReference type="Pfam" id="PF00520">
    <property type="entry name" value="Ion_trans"/>
    <property type="match status" value="1"/>
</dbReference>
<dbReference type="CDD" id="cd00051">
    <property type="entry name" value="EFh"/>
    <property type="match status" value="1"/>
</dbReference>
<name>A0ABP0P336_9DINO</name>
<dbReference type="Gene3D" id="1.20.120.350">
    <property type="entry name" value="Voltage-gated potassium channels. Chain C"/>
    <property type="match status" value="1"/>
</dbReference>
<dbReference type="EMBL" id="CAXAMN010022406">
    <property type="protein sequence ID" value="CAK9069110.1"/>
    <property type="molecule type" value="Genomic_DNA"/>
</dbReference>
<comment type="subcellular location">
    <subcellularLocation>
        <location evidence="1">Membrane</location>
        <topology evidence="1">Multi-pass membrane protein</topology>
    </subcellularLocation>
</comment>
<feature type="transmembrane region" description="Helical" evidence="7">
    <location>
        <begin position="350"/>
        <end position="371"/>
    </location>
</feature>
<reference evidence="9 10" key="1">
    <citation type="submission" date="2024-02" db="EMBL/GenBank/DDBJ databases">
        <authorList>
            <person name="Chen Y."/>
            <person name="Shah S."/>
            <person name="Dougan E. K."/>
            <person name="Thang M."/>
            <person name="Chan C."/>
        </authorList>
    </citation>
    <scope>NUCLEOTIDE SEQUENCE [LARGE SCALE GENOMIC DNA]</scope>
</reference>
<proteinExistence type="predicted"/>
<evidence type="ECO:0000259" key="8">
    <source>
        <dbReference type="PROSITE" id="PS50222"/>
    </source>
</evidence>
<dbReference type="InterPro" id="IPR011992">
    <property type="entry name" value="EF-hand-dom_pair"/>
</dbReference>
<keyword evidence="5 7" id="KW-0472">Membrane</keyword>
<gene>
    <name evidence="9" type="ORF">CCMP2556_LOCUS33967</name>
</gene>
<dbReference type="SUPFAM" id="SSF47473">
    <property type="entry name" value="EF-hand"/>
    <property type="match status" value="1"/>
</dbReference>
<dbReference type="InterPro" id="IPR005821">
    <property type="entry name" value="Ion_trans_dom"/>
</dbReference>
<dbReference type="SMART" id="SM00054">
    <property type="entry name" value="EFh"/>
    <property type="match status" value="2"/>
</dbReference>
<evidence type="ECO:0000256" key="5">
    <source>
        <dbReference type="ARBA" id="ARBA00023136"/>
    </source>
</evidence>
<protein>
    <recommendedName>
        <fullName evidence="8">EF-hand domain-containing protein</fullName>
    </recommendedName>
</protein>
<feature type="domain" description="EF-hand" evidence="8">
    <location>
        <begin position="432"/>
        <end position="467"/>
    </location>
</feature>
<evidence type="ECO:0000256" key="4">
    <source>
        <dbReference type="ARBA" id="ARBA00022989"/>
    </source>
</evidence>
<keyword evidence="3" id="KW-0106">Calcium</keyword>
<evidence type="ECO:0000256" key="6">
    <source>
        <dbReference type="SAM" id="MobiDB-lite"/>
    </source>
</evidence>
<dbReference type="InterPro" id="IPR027359">
    <property type="entry name" value="Volt_channel_dom_sf"/>
</dbReference>
<dbReference type="PROSITE" id="PS50222">
    <property type="entry name" value="EF_HAND_2"/>
    <property type="match status" value="2"/>
</dbReference>
<feature type="domain" description="EF-hand" evidence="8">
    <location>
        <begin position="475"/>
        <end position="509"/>
    </location>
</feature>
<feature type="transmembrane region" description="Helical" evidence="7">
    <location>
        <begin position="161"/>
        <end position="182"/>
    </location>
</feature>
<comment type="caution">
    <text evidence="9">The sequence shown here is derived from an EMBL/GenBank/DDBJ whole genome shotgun (WGS) entry which is preliminary data.</text>
</comment>
<dbReference type="Gene3D" id="1.10.287.70">
    <property type="match status" value="1"/>
</dbReference>
<keyword evidence="10" id="KW-1185">Reference proteome</keyword>
<dbReference type="Gene3D" id="1.10.238.10">
    <property type="entry name" value="EF-hand"/>
    <property type="match status" value="1"/>
</dbReference>
<evidence type="ECO:0000256" key="1">
    <source>
        <dbReference type="ARBA" id="ARBA00004141"/>
    </source>
</evidence>
<feature type="transmembrane region" description="Helical" evidence="7">
    <location>
        <begin position="244"/>
        <end position="264"/>
    </location>
</feature>
<keyword evidence="2 7" id="KW-0812">Transmembrane</keyword>
<feature type="transmembrane region" description="Helical" evidence="7">
    <location>
        <begin position="210"/>
        <end position="232"/>
    </location>
</feature>
<feature type="region of interest" description="Disordered" evidence="6">
    <location>
        <begin position="58"/>
        <end position="105"/>
    </location>
</feature>
<dbReference type="InterPro" id="IPR018247">
    <property type="entry name" value="EF_Hand_1_Ca_BS"/>
</dbReference>
<dbReference type="PANTHER" id="PTHR10037">
    <property type="entry name" value="VOLTAGE-GATED CATION CHANNEL CALCIUM AND SODIUM"/>
    <property type="match status" value="1"/>
</dbReference>
<dbReference type="Pfam" id="PF13499">
    <property type="entry name" value="EF-hand_7"/>
    <property type="match status" value="1"/>
</dbReference>
<keyword evidence="4 7" id="KW-1133">Transmembrane helix</keyword>
<evidence type="ECO:0000256" key="7">
    <source>
        <dbReference type="SAM" id="Phobius"/>
    </source>
</evidence>
<dbReference type="SUPFAM" id="SSF81324">
    <property type="entry name" value="Voltage-gated potassium channels"/>
    <property type="match status" value="1"/>
</dbReference>
<organism evidence="9 10">
    <name type="scientific">Durusdinium trenchii</name>
    <dbReference type="NCBI Taxonomy" id="1381693"/>
    <lineage>
        <taxon>Eukaryota</taxon>
        <taxon>Sar</taxon>
        <taxon>Alveolata</taxon>
        <taxon>Dinophyceae</taxon>
        <taxon>Suessiales</taxon>
        <taxon>Symbiodiniaceae</taxon>
        <taxon>Durusdinium</taxon>
    </lineage>
</organism>
<evidence type="ECO:0000256" key="2">
    <source>
        <dbReference type="ARBA" id="ARBA00022692"/>
    </source>
</evidence>